<keyword evidence="1" id="KW-0805">Transcription regulation</keyword>
<dbReference type="GO" id="GO:0005829">
    <property type="term" value="C:cytosol"/>
    <property type="evidence" value="ECO:0007669"/>
    <property type="project" value="TreeGrafter"/>
</dbReference>
<dbReference type="Proteomes" id="UP000018211">
    <property type="component" value="Unassembled WGS sequence"/>
</dbReference>
<sequence length="276" mass="31675">MSNNILVIETDSNVKETGTQMTASLIQAGHFHAATSQPLRNVLIYAPTIIWVAQGEKRLWWHEETLNYTESDWLVTPASHYLTFVNEPTQLPFHSRTLTFLVPPPSDWVIESEQQKDNSPMRIKVTPTLAFCFETLFEMANSDLTKEAQKQFLYGFYAELKQAGALHKLFPHQPTEIKEKLAQYLNVNPGHDHKVETVAEHFFMSRATLNRKLAAENTTFRQVLTNVRMVYALGLMQQSRSQLSVALSCGYQSETRFANRFKQTFGITPKEYVRTL</sequence>
<evidence type="ECO:0000313" key="6">
    <source>
        <dbReference type="Proteomes" id="UP000018211"/>
    </source>
</evidence>
<evidence type="ECO:0000256" key="2">
    <source>
        <dbReference type="ARBA" id="ARBA00023125"/>
    </source>
</evidence>
<evidence type="ECO:0000259" key="4">
    <source>
        <dbReference type="PROSITE" id="PS01124"/>
    </source>
</evidence>
<dbReference type="GO" id="GO:0003700">
    <property type="term" value="F:DNA-binding transcription factor activity"/>
    <property type="evidence" value="ECO:0007669"/>
    <property type="project" value="InterPro"/>
</dbReference>
<feature type="domain" description="HTH araC/xylS-type" evidence="4">
    <location>
        <begin position="179"/>
        <end position="275"/>
    </location>
</feature>
<comment type="caution">
    <text evidence="5">The sequence shown here is derived from an EMBL/GenBank/DDBJ whole genome shotgun (WGS) entry which is preliminary data.</text>
</comment>
<proteinExistence type="predicted"/>
<accession>A0AAV2VRV9</accession>
<dbReference type="Gene3D" id="1.10.10.60">
    <property type="entry name" value="Homeodomain-like"/>
    <property type="match status" value="1"/>
</dbReference>
<dbReference type="Pfam" id="PF12833">
    <property type="entry name" value="HTH_18"/>
    <property type="match status" value="1"/>
</dbReference>
<dbReference type="PANTHER" id="PTHR47894:SF4">
    <property type="entry name" value="HTH-TYPE TRANSCRIPTIONAL REGULATOR GADX"/>
    <property type="match status" value="1"/>
</dbReference>
<dbReference type="SUPFAM" id="SSF46689">
    <property type="entry name" value="Homeodomain-like"/>
    <property type="match status" value="1"/>
</dbReference>
<dbReference type="InterPro" id="IPR018060">
    <property type="entry name" value="HTH_AraC"/>
</dbReference>
<dbReference type="PROSITE" id="PS01124">
    <property type="entry name" value="HTH_ARAC_FAMILY_2"/>
    <property type="match status" value="1"/>
</dbReference>
<dbReference type="SMART" id="SM00342">
    <property type="entry name" value="HTH_ARAC"/>
    <property type="match status" value="1"/>
</dbReference>
<evidence type="ECO:0000256" key="3">
    <source>
        <dbReference type="ARBA" id="ARBA00023163"/>
    </source>
</evidence>
<dbReference type="AlphaFoldDB" id="A0AAV2VRV9"/>
<organism evidence="5 6">
    <name type="scientific">Vibrio nigripulchritudo SOn1</name>
    <dbReference type="NCBI Taxonomy" id="1238450"/>
    <lineage>
        <taxon>Bacteria</taxon>
        <taxon>Pseudomonadati</taxon>
        <taxon>Pseudomonadota</taxon>
        <taxon>Gammaproteobacteria</taxon>
        <taxon>Vibrionales</taxon>
        <taxon>Vibrionaceae</taxon>
        <taxon>Vibrio</taxon>
    </lineage>
</organism>
<evidence type="ECO:0000313" key="5">
    <source>
        <dbReference type="EMBL" id="CCO47357.1"/>
    </source>
</evidence>
<keyword evidence="2" id="KW-0238">DNA-binding</keyword>
<evidence type="ECO:0000256" key="1">
    <source>
        <dbReference type="ARBA" id="ARBA00023015"/>
    </source>
</evidence>
<dbReference type="EMBL" id="CAOF01000120">
    <property type="protein sequence ID" value="CCO47357.1"/>
    <property type="molecule type" value="Genomic_DNA"/>
</dbReference>
<reference evidence="5 6" key="1">
    <citation type="journal article" date="2013" name="ISME J.">
        <title>Comparative genomics of pathogenic lineages of Vibrio nigripulchritudo identifies virulence-associated traits.</title>
        <authorList>
            <person name="Goudenege D."/>
            <person name="Labreuche Y."/>
            <person name="Krin E."/>
            <person name="Ansquer D."/>
            <person name="Mangenot S."/>
            <person name="Calteau A."/>
            <person name="Medigue C."/>
            <person name="Mazel D."/>
            <person name="Polz M.F."/>
            <person name="Le Roux F."/>
        </authorList>
    </citation>
    <scope>NUCLEOTIDE SEQUENCE [LARGE SCALE GENOMIC DNA]</scope>
    <source>
        <strain evidence="5 6">SOn1</strain>
    </source>
</reference>
<dbReference type="PANTHER" id="PTHR47894">
    <property type="entry name" value="HTH-TYPE TRANSCRIPTIONAL REGULATOR GADX"/>
    <property type="match status" value="1"/>
</dbReference>
<dbReference type="InterPro" id="IPR009057">
    <property type="entry name" value="Homeodomain-like_sf"/>
</dbReference>
<name>A0AAV2VRV9_9VIBR</name>
<keyword evidence="3" id="KW-0804">Transcription</keyword>
<protein>
    <submittedName>
        <fullName evidence="5">Transcriptional regulator, AraC family</fullName>
    </submittedName>
</protein>
<dbReference type="GO" id="GO:0000976">
    <property type="term" value="F:transcription cis-regulatory region binding"/>
    <property type="evidence" value="ECO:0007669"/>
    <property type="project" value="TreeGrafter"/>
</dbReference>
<gene>
    <name evidence="5" type="ORF">VIBNISOn1_30048</name>
</gene>